<dbReference type="EMBL" id="LDJL01000011">
    <property type="protein sequence ID" value="KRG69150.1"/>
    <property type="molecule type" value="Genomic_DNA"/>
</dbReference>
<dbReference type="AlphaFoldDB" id="A0A0R0CTC0"/>
<proteinExistence type="predicted"/>
<organism evidence="1 2">
    <name type="scientific">Pseudoxanthomonas dokdonensis</name>
    <dbReference type="NCBI Taxonomy" id="344882"/>
    <lineage>
        <taxon>Bacteria</taxon>
        <taxon>Pseudomonadati</taxon>
        <taxon>Pseudomonadota</taxon>
        <taxon>Gammaproteobacteria</taxon>
        <taxon>Lysobacterales</taxon>
        <taxon>Lysobacteraceae</taxon>
        <taxon>Pseudoxanthomonas</taxon>
    </lineage>
</organism>
<evidence type="ECO:0000313" key="2">
    <source>
        <dbReference type="Proteomes" id="UP000052052"/>
    </source>
</evidence>
<reference evidence="1 2" key="1">
    <citation type="submission" date="2015-05" db="EMBL/GenBank/DDBJ databases">
        <title>Genome sequencing and analysis of members of genus Stenotrophomonas.</title>
        <authorList>
            <person name="Patil P.P."/>
            <person name="Midha S."/>
            <person name="Patil P.B."/>
        </authorList>
    </citation>
    <scope>NUCLEOTIDE SEQUENCE [LARGE SCALE GENOMIC DNA]</scope>
    <source>
        <strain evidence="1 2">DSM 21858</strain>
    </source>
</reference>
<dbReference type="PATRIC" id="fig|344882.3.peg.806"/>
<accession>A0A0R0CTC0</accession>
<keyword evidence="2" id="KW-1185">Reference proteome</keyword>
<evidence type="ECO:0000313" key="1">
    <source>
        <dbReference type="EMBL" id="KRG69150.1"/>
    </source>
</evidence>
<dbReference type="STRING" id="344882.ABB29_12160"/>
<name>A0A0R0CTC0_9GAMM</name>
<protein>
    <submittedName>
        <fullName evidence="1">Uncharacterized protein</fullName>
    </submittedName>
</protein>
<dbReference type="RefSeq" id="WP_057659339.1">
    <property type="nucleotide sequence ID" value="NZ_LDJL01000011.1"/>
</dbReference>
<gene>
    <name evidence="1" type="ORF">ABB29_12160</name>
</gene>
<sequence length="220" mass="23746">MTTPKNESLPELVARWRARADAISVSGTWSGDSVAGFIRYCADDLQAALAREASREGVGSDSVLIRVYRPEGYDDVHPEILLDDLKIHPDFRPEIVIQPEPVVSGGVEQQVSTVAKLIADHVGHGMREKCEAVAMQVIAAMSEAKPQAGGYVQDVCKWSQQDEGYEVFSTSCGREFELNDGADGGVSIPFCPFCARRIEGSAWTRGDEIAAAAKTSGDAE</sequence>
<dbReference type="Proteomes" id="UP000052052">
    <property type="component" value="Unassembled WGS sequence"/>
</dbReference>
<comment type="caution">
    <text evidence="1">The sequence shown here is derived from an EMBL/GenBank/DDBJ whole genome shotgun (WGS) entry which is preliminary data.</text>
</comment>
<dbReference type="OrthoDB" id="4206464at2"/>